<dbReference type="PANTHER" id="PTHR43981:SF2">
    <property type="entry name" value="ENOYL-[ACYL-CARRIER-PROTEIN] REDUCTASE, MITOCHONDRIAL"/>
    <property type="match status" value="1"/>
</dbReference>
<proteinExistence type="inferred from homology"/>
<keyword evidence="7" id="KW-0560">Oxidoreductase</keyword>
<dbReference type="CDD" id="cd08290">
    <property type="entry name" value="ETR"/>
    <property type="match status" value="1"/>
</dbReference>
<evidence type="ECO:0000256" key="9">
    <source>
        <dbReference type="ARBA" id="ARBA00023128"/>
    </source>
</evidence>
<dbReference type="InterPro" id="IPR020843">
    <property type="entry name" value="ER"/>
</dbReference>
<dbReference type="InterPro" id="IPR051034">
    <property type="entry name" value="Mito_Enoyl-ACP_Reductase"/>
</dbReference>
<evidence type="ECO:0000256" key="12">
    <source>
        <dbReference type="ARBA" id="ARBA00048843"/>
    </source>
</evidence>
<dbReference type="Gene3D" id="3.90.180.10">
    <property type="entry name" value="Medium-chain alcohol dehydrogenases, catalytic domain"/>
    <property type="match status" value="1"/>
</dbReference>
<evidence type="ECO:0000256" key="7">
    <source>
        <dbReference type="ARBA" id="ARBA00023002"/>
    </source>
</evidence>
<dbReference type="InterPro" id="IPR013154">
    <property type="entry name" value="ADH-like_N"/>
</dbReference>
<comment type="subcellular location">
    <subcellularLocation>
        <location evidence="1">Mitochondrion</location>
    </subcellularLocation>
</comment>
<reference evidence="14 15" key="1">
    <citation type="submission" date="2016-03" db="EMBL/GenBank/DDBJ databases">
        <title>How can Kluyveromyces marxianus grow so fast - potential evolutionary course in Saccharomyces Complex revealed by comparative genomics.</title>
        <authorList>
            <person name="Mo W."/>
            <person name="Lu W."/>
            <person name="Yang X."/>
            <person name="Qi J."/>
            <person name="Lv H."/>
        </authorList>
    </citation>
    <scope>NUCLEOTIDE SEQUENCE [LARGE SCALE GENOMIC DNA]</scope>
    <source>
        <strain evidence="14 15">FIM1</strain>
    </source>
</reference>
<evidence type="ECO:0000256" key="5">
    <source>
        <dbReference type="ARBA" id="ARBA00022857"/>
    </source>
</evidence>
<dbReference type="InterPro" id="IPR036291">
    <property type="entry name" value="NAD(P)-bd_dom_sf"/>
</dbReference>
<evidence type="ECO:0000259" key="13">
    <source>
        <dbReference type="SMART" id="SM00829"/>
    </source>
</evidence>
<organism evidence="14 15">
    <name type="scientific">Kluyveromyces marxianus</name>
    <name type="common">Yeast</name>
    <name type="synonym">Candida kefyr</name>
    <dbReference type="NCBI Taxonomy" id="4911"/>
    <lineage>
        <taxon>Eukaryota</taxon>
        <taxon>Fungi</taxon>
        <taxon>Dikarya</taxon>
        <taxon>Ascomycota</taxon>
        <taxon>Saccharomycotina</taxon>
        <taxon>Saccharomycetes</taxon>
        <taxon>Saccharomycetales</taxon>
        <taxon>Saccharomycetaceae</taxon>
        <taxon>Kluyveromyces</taxon>
    </lineage>
</organism>
<reference evidence="14 15" key="2">
    <citation type="submission" date="2019-11" db="EMBL/GenBank/DDBJ databases">
        <authorList>
            <person name="Lu H."/>
        </authorList>
    </citation>
    <scope>NUCLEOTIDE SEQUENCE [LARGE SCALE GENOMIC DNA]</scope>
    <source>
        <strain evidence="14 15">FIM1</strain>
    </source>
</reference>
<dbReference type="InterPro" id="IPR011032">
    <property type="entry name" value="GroES-like_sf"/>
</dbReference>
<evidence type="ECO:0000256" key="2">
    <source>
        <dbReference type="ARBA" id="ARBA00010371"/>
    </source>
</evidence>
<comment type="similarity">
    <text evidence="2">Belongs to the zinc-containing alcohol dehydrogenase family. Quinone oxidoreductase subfamily.</text>
</comment>
<dbReference type="Pfam" id="PF08240">
    <property type="entry name" value="ADH_N"/>
    <property type="match status" value="1"/>
</dbReference>
<dbReference type="EMBL" id="CP015059">
    <property type="protein sequence ID" value="QGN17293.1"/>
    <property type="molecule type" value="Genomic_DNA"/>
</dbReference>
<evidence type="ECO:0000256" key="10">
    <source>
        <dbReference type="ARBA" id="ARBA00023160"/>
    </source>
</evidence>
<evidence type="ECO:0000256" key="1">
    <source>
        <dbReference type="ARBA" id="ARBA00004173"/>
    </source>
</evidence>
<dbReference type="PANTHER" id="PTHR43981">
    <property type="entry name" value="ENOYL-[ACYL-CARRIER-PROTEIN] REDUCTASE, MITOCHONDRIAL"/>
    <property type="match status" value="1"/>
</dbReference>
<sequence>MSSFLSKRFISTTQRAMSQLPKAKSLIYSSHDQDVSKILKVHTYQPKGSAESSILLKTLAFPINPSDINQLEGVYPSKPEKVLDYSTEEPSAIAGNEGLFEVVSVPSGVKNLKAGDRVIPLQANFGTWSTYRTCESENDLIKIEGVDLYTAATIAVNGCTAYQMVNDYIEWDPSGNDWLVQNAGTSSVSKIVTQIAKDKGIKTLSVVRDRDNFDEVAENLEKKYGATKVISESQNGEREFGNEVLPKILGPNAQVKLALNSVGGKSCTNIARKLSPNGLMLTYGGMSKQPVTLPTGLFIFNGIRSHGFWVTANSKRDPENKRKTVDAVVKLYRDGKIISPKEDIRTLEWDVNNLSDEGVLDLVNRGIATKGAKNMVVLKW</sequence>
<keyword evidence="9" id="KW-0496">Mitochondrion</keyword>
<gene>
    <name evidence="14" type="primary">ETR1</name>
    <name evidence="14" type="ORF">FIM1_4024</name>
</gene>
<evidence type="ECO:0000256" key="4">
    <source>
        <dbReference type="ARBA" id="ARBA00022832"/>
    </source>
</evidence>
<evidence type="ECO:0000256" key="6">
    <source>
        <dbReference type="ARBA" id="ARBA00022946"/>
    </source>
</evidence>
<evidence type="ECO:0000256" key="11">
    <source>
        <dbReference type="ARBA" id="ARBA00038963"/>
    </source>
</evidence>
<protein>
    <recommendedName>
        <fullName evidence="11">enoyl-[acyl-carrier-protein] reductase</fullName>
        <ecNumber evidence="11">1.3.1.104</ecNumber>
    </recommendedName>
</protein>
<dbReference type="EC" id="1.3.1.104" evidence="11"/>
<keyword evidence="15" id="KW-1185">Reference proteome</keyword>
<comment type="catalytic activity">
    <reaction evidence="12">
        <text>a 2,3-saturated acyl-[ACP] + NADP(+) = a (2E)-enoyl-[ACP] + NADPH + H(+)</text>
        <dbReference type="Rhea" id="RHEA:22564"/>
        <dbReference type="Rhea" id="RHEA-COMP:9925"/>
        <dbReference type="Rhea" id="RHEA-COMP:9926"/>
        <dbReference type="ChEBI" id="CHEBI:15378"/>
        <dbReference type="ChEBI" id="CHEBI:57783"/>
        <dbReference type="ChEBI" id="CHEBI:58349"/>
        <dbReference type="ChEBI" id="CHEBI:78784"/>
        <dbReference type="ChEBI" id="CHEBI:78785"/>
        <dbReference type="EC" id="1.3.1.104"/>
    </reaction>
</comment>
<evidence type="ECO:0000313" key="14">
    <source>
        <dbReference type="EMBL" id="QGN17293.1"/>
    </source>
</evidence>
<keyword evidence="3" id="KW-0444">Lipid biosynthesis</keyword>
<dbReference type="SUPFAM" id="SSF51735">
    <property type="entry name" value="NAD(P)-binding Rossmann-fold domains"/>
    <property type="match status" value="1"/>
</dbReference>
<dbReference type="Gene3D" id="3.40.50.720">
    <property type="entry name" value="NAD(P)-binding Rossmann-like Domain"/>
    <property type="match status" value="1"/>
</dbReference>
<keyword evidence="6" id="KW-0809">Transit peptide</keyword>
<keyword evidence="4" id="KW-0276">Fatty acid metabolism</keyword>
<evidence type="ECO:0000256" key="3">
    <source>
        <dbReference type="ARBA" id="ARBA00022516"/>
    </source>
</evidence>
<dbReference type="SUPFAM" id="SSF50129">
    <property type="entry name" value="GroES-like"/>
    <property type="match status" value="1"/>
</dbReference>
<name>A0ABX6F1S9_KLUMA</name>
<evidence type="ECO:0000256" key="8">
    <source>
        <dbReference type="ARBA" id="ARBA00023098"/>
    </source>
</evidence>
<accession>A0ABX6F1S9</accession>
<feature type="domain" description="Enoyl reductase (ER)" evidence="13">
    <location>
        <begin position="34"/>
        <end position="378"/>
    </location>
</feature>
<keyword evidence="5" id="KW-0521">NADP</keyword>
<dbReference type="Proteomes" id="UP000422736">
    <property type="component" value="Chromosome 6"/>
</dbReference>
<evidence type="ECO:0000313" key="15">
    <source>
        <dbReference type="Proteomes" id="UP000422736"/>
    </source>
</evidence>
<keyword evidence="10" id="KW-0275">Fatty acid biosynthesis</keyword>
<dbReference type="SMART" id="SM00829">
    <property type="entry name" value="PKS_ER"/>
    <property type="match status" value="1"/>
</dbReference>
<keyword evidence="8" id="KW-0443">Lipid metabolism</keyword>